<accession>A0ABR2LYC6</accession>
<keyword evidence="3" id="KW-0378">Hydrolase</keyword>
<name>A0ABR2LYC6_9ASPA</name>
<dbReference type="Pfam" id="PF02902">
    <property type="entry name" value="Peptidase_C48"/>
    <property type="match status" value="1"/>
</dbReference>
<evidence type="ECO:0000313" key="6">
    <source>
        <dbReference type="EMBL" id="KAK8953750.1"/>
    </source>
</evidence>
<organism evidence="6 7">
    <name type="scientific">Platanthera guangdongensis</name>
    <dbReference type="NCBI Taxonomy" id="2320717"/>
    <lineage>
        <taxon>Eukaryota</taxon>
        <taxon>Viridiplantae</taxon>
        <taxon>Streptophyta</taxon>
        <taxon>Embryophyta</taxon>
        <taxon>Tracheophyta</taxon>
        <taxon>Spermatophyta</taxon>
        <taxon>Magnoliopsida</taxon>
        <taxon>Liliopsida</taxon>
        <taxon>Asparagales</taxon>
        <taxon>Orchidaceae</taxon>
        <taxon>Orchidoideae</taxon>
        <taxon>Orchideae</taxon>
        <taxon>Orchidinae</taxon>
        <taxon>Platanthera</taxon>
    </lineage>
</organism>
<dbReference type="GO" id="GO:0008233">
    <property type="term" value="F:peptidase activity"/>
    <property type="evidence" value="ECO:0007669"/>
    <property type="project" value="UniProtKB-KW"/>
</dbReference>
<comment type="caution">
    <text evidence="6">The sequence shown here is derived from an EMBL/GenBank/DDBJ whole genome shotgun (WGS) entry which is preliminary data.</text>
</comment>
<keyword evidence="4" id="KW-0175">Coiled coil</keyword>
<reference evidence="6 7" key="1">
    <citation type="journal article" date="2022" name="Nat. Plants">
        <title>Genomes of leafy and leafless Platanthera orchids illuminate the evolution of mycoheterotrophy.</title>
        <authorList>
            <person name="Li M.H."/>
            <person name="Liu K.W."/>
            <person name="Li Z."/>
            <person name="Lu H.C."/>
            <person name="Ye Q.L."/>
            <person name="Zhang D."/>
            <person name="Wang J.Y."/>
            <person name="Li Y.F."/>
            <person name="Zhong Z.M."/>
            <person name="Liu X."/>
            <person name="Yu X."/>
            <person name="Liu D.K."/>
            <person name="Tu X.D."/>
            <person name="Liu B."/>
            <person name="Hao Y."/>
            <person name="Liao X.Y."/>
            <person name="Jiang Y.T."/>
            <person name="Sun W.H."/>
            <person name="Chen J."/>
            <person name="Chen Y.Q."/>
            <person name="Ai Y."/>
            <person name="Zhai J.W."/>
            <person name="Wu S.S."/>
            <person name="Zhou Z."/>
            <person name="Hsiao Y.Y."/>
            <person name="Wu W.L."/>
            <person name="Chen Y.Y."/>
            <person name="Lin Y.F."/>
            <person name="Hsu J.L."/>
            <person name="Li C.Y."/>
            <person name="Wang Z.W."/>
            <person name="Zhao X."/>
            <person name="Zhong W.Y."/>
            <person name="Ma X.K."/>
            <person name="Ma L."/>
            <person name="Huang J."/>
            <person name="Chen G.Z."/>
            <person name="Huang M.Z."/>
            <person name="Huang L."/>
            <person name="Peng D.H."/>
            <person name="Luo Y.B."/>
            <person name="Zou S.Q."/>
            <person name="Chen S.P."/>
            <person name="Lan S."/>
            <person name="Tsai W.C."/>
            <person name="Van de Peer Y."/>
            <person name="Liu Z.J."/>
        </authorList>
    </citation>
    <scope>NUCLEOTIDE SEQUENCE [LARGE SCALE GENOMIC DNA]</scope>
    <source>
        <strain evidence="6">Lor288</strain>
    </source>
</reference>
<sequence length="211" mass="24837">MVRTRFTEYSLEERDLLGAEEEESSFEVVRKVLRANAVKRTIGDVKKENEEIQKLMEKKKEKEKVKKLLEGRKTERDLRKYVHSELKALGKKVRKLLYGDTSDALSADIQECEISMVDSAPQQMNRYDCGVFVLKYMEAMTSANKINWEHWQSKMSRFRAELTDEILQNFADEQKHRRSALYEYIIPQEAKLSAYFGGTTIITNLSRRRKR</sequence>
<evidence type="ECO:0000256" key="2">
    <source>
        <dbReference type="ARBA" id="ARBA00022670"/>
    </source>
</evidence>
<comment type="similarity">
    <text evidence="1">Belongs to the peptidase C48 family.</text>
</comment>
<evidence type="ECO:0000256" key="4">
    <source>
        <dbReference type="SAM" id="Coils"/>
    </source>
</evidence>
<dbReference type="SUPFAM" id="SSF54001">
    <property type="entry name" value="Cysteine proteinases"/>
    <property type="match status" value="1"/>
</dbReference>
<gene>
    <name evidence="6" type="primary">ULP1B</name>
    <name evidence="6" type="ORF">KSP40_PGU010674</name>
</gene>
<dbReference type="Proteomes" id="UP001412067">
    <property type="component" value="Unassembled WGS sequence"/>
</dbReference>
<feature type="domain" description="Ubiquitin-like protease family profile" evidence="5">
    <location>
        <begin position="93"/>
        <end position="163"/>
    </location>
</feature>
<protein>
    <submittedName>
        <fullName evidence="6">Ubiquitin-like-specific protease 1B</fullName>
    </submittedName>
</protein>
<keyword evidence="7" id="KW-1185">Reference proteome</keyword>
<keyword evidence="2 6" id="KW-0645">Protease</keyword>
<feature type="coiled-coil region" evidence="4">
    <location>
        <begin position="38"/>
        <end position="72"/>
    </location>
</feature>
<evidence type="ECO:0000313" key="7">
    <source>
        <dbReference type="Proteomes" id="UP001412067"/>
    </source>
</evidence>
<dbReference type="InterPro" id="IPR003653">
    <property type="entry name" value="Peptidase_C48_C"/>
</dbReference>
<evidence type="ECO:0000256" key="3">
    <source>
        <dbReference type="ARBA" id="ARBA00022801"/>
    </source>
</evidence>
<dbReference type="GO" id="GO:0006508">
    <property type="term" value="P:proteolysis"/>
    <property type="evidence" value="ECO:0007669"/>
    <property type="project" value="UniProtKB-KW"/>
</dbReference>
<dbReference type="EMBL" id="JBBWWR010000014">
    <property type="protein sequence ID" value="KAK8953750.1"/>
    <property type="molecule type" value="Genomic_DNA"/>
</dbReference>
<proteinExistence type="inferred from homology"/>
<evidence type="ECO:0000256" key="1">
    <source>
        <dbReference type="ARBA" id="ARBA00005234"/>
    </source>
</evidence>
<dbReference type="Gene3D" id="3.40.395.10">
    <property type="entry name" value="Adenoviral Proteinase, Chain A"/>
    <property type="match status" value="1"/>
</dbReference>
<dbReference type="InterPro" id="IPR038765">
    <property type="entry name" value="Papain-like_cys_pep_sf"/>
</dbReference>
<evidence type="ECO:0000259" key="5">
    <source>
        <dbReference type="Pfam" id="PF02902"/>
    </source>
</evidence>